<sequence>MVLLNPRKFRCTYRSVCEDSNSFELIIPQKKAVTLSKLIFELCKACELKKMSCIPPSAFTAGRIRETQRENRDLKMPNVDMGKKPDKYFSFTNVELPVKYNSKFMNSIWGKYNRYSPHNVKKVNDAFVSSGDFQQLPVNSSKNEPMITLPSPKLDNVWAAINVSQSH</sequence>
<proteinExistence type="predicted"/>
<gene>
    <name evidence="2" type="primary">LOC114243893</name>
</gene>
<dbReference type="GeneID" id="114243893"/>
<accession>A0A6J2JNR1</accession>
<evidence type="ECO:0000313" key="1">
    <source>
        <dbReference type="Proteomes" id="UP000504629"/>
    </source>
</evidence>
<name>A0A6J2JNR1_BOMMA</name>
<evidence type="ECO:0000313" key="2">
    <source>
        <dbReference type="RefSeq" id="XP_028031341.1"/>
    </source>
</evidence>
<dbReference type="KEGG" id="bman:114243893"/>
<keyword evidence="1" id="KW-1185">Reference proteome</keyword>
<reference evidence="2" key="1">
    <citation type="submission" date="2025-08" db="UniProtKB">
        <authorList>
            <consortium name="RefSeq"/>
        </authorList>
    </citation>
    <scope>IDENTIFICATION</scope>
    <source>
        <tissue evidence="2">Silk gland</tissue>
    </source>
</reference>
<dbReference type="OrthoDB" id="6479173at2759"/>
<dbReference type="RefSeq" id="XP_028031341.1">
    <property type="nucleotide sequence ID" value="XM_028175540.1"/>
</dbReference>
<organism evidence="1 2">
    <name type="scientific">Bombyx mandarina</name>
    <name type="common">Wild silk moth</name>
    <name type="synonym">Wild silkworm</name>
    <dbReference type="NCBI Taxonomy" id="7092"/>
    <lineage>
        <taxon>Eukaryota</taxon>
        <taxon>Metazoa</taxon>
        <taxon>Ecdysozoa</taxon>
        <taxon>Arthropoda</taxon>
        <taxon>Hexapoda</taxon>
        <taxon>Insecta</taxon>
        <taxon>Pterygota</taxon>
        <taxon>Neoptera</taxon>
        <taxon>Endopterygota</taxon>
        <taxon>Lepidoptera</taxon>
        <taxon>Glossata</taxon>
        <taxon>Ditrysia</taxon>
        <taxon>Bombycoidea</taxon>
        <taxon>Bombycidae</taxon>
        <taxon>Bombycinae</taxon>
        <taxon>Bombyx</taxon>
    </lineage>
</organism>
<dbReference type="Proteomes" id="UP000504629">
    <property type="component" value="Unplaced"/>
</dbReference>
<dbReference type="AlphaFoldDB" id="A0A6J2JNR1"/>
<protein>
    <submittedName>
        <fullName evidence="2">Uncharacterized protein LOC114243893</fullName>
    </submittedName>
</protein>